<sequence>MSPVLAFTSKLSDVEPGASGERIWGWLTITWERLNEWIHQLPTWVWWAVIAWAVTFTLVSLILLSVGFGPLGVVFGSVAAMFQSWAYGAFTPAGSLFAICTSMAMLGTLNPAIAVVAAVIATVVAVIVGVSGAGR</sequence>
<dbReference type="EMBL" id="GL876970">
    <property type="protein sequence ID" value="KLU87072.1"/>
    <property type="molecule type" value="Genomic_DNA"/>
</dbReference>
<reference evidence="4" key="2">
    <citation type="submission" date="2010-05" db="EMBL/GenBank/DDBJ databases">
        <title>The genome sequence of Magnaporthe poae strain ATCC 64411.</title>
        <authorList>
            <person name="Ma L.-J."/>
            <person name="Dead R."/>
            <person name="Young S."/>
            <person name="Zeng Q."/>
            <person name="Koehrsen M."/>
            <person name="Alvarado L."/>
            <person name="Berlin A."/>
            <person name="Chapman S.B."/>
            <person name="Chen Z."/>
            <person name="Freedman E."/>
            <person name="Gellesch M."/>
            <person name="Goldberg J."/>
            <person name="Griggs A."/>
            <person name="Gujja S."/>
            <person name="Heilman E.R."/>
            <person name="Heiman D."/>
            <person name="Hepburn T."/>
            <person name="Howarth C."/>
            <person name="Jen D."/>
            <person name="Larson L."/>
            <person name="Mehta T."/>
            <person name="Neiman D."/>
            <person name="Pearson M."/>
            <person name="Roberts A."/>
            <person name="Saif S."/>
            <person name="Shea T."/>
            <person name="Shenoy N."/>
            <person name="Sisk P."/>
            <person name="Stolte C."/>
            <person name="Sykes S."/>
            <person name="Walk T."/>
            <person name="White J."/>
            <person name="Yandava C."/>
            <person name="Haas B."/>
            <person name="Nusbaum C."/>
            <person name="Birren B."/>
        </authorList>
    </citation>
    <scope>NUCLEOTIDE SEQUENCE [LARGE SCALE GENOMIC DNA]</scope>
    <source>
        <strain evidence="4">ATCC 64411 / 73-15</strain>
    </source>
</reference>
<keyword evidence="4" id="KW-1185">Reference proteome</keyword>
<reference evidence="3" key="5">
    <citation type="submission" date="2015-06" db="UniProtKB">
        <authorList>
            <consortium name="EnsemblFungi"/>
        </authorList>
    </citation>
    <scope>IDENTIFICATION</scope>
    <source>
        <strain evidence="3">ATCC 64411</strain>
    </source>
</reference>
<gene>
    <name evidence="2" type="ORF">MAPG_06077</name>
</gene>
<keyword evidence="1" id="KW-1133">Transmembrane helix</keyword>
<proteinExistence type="predicted"/>
<keyword evidence="1" id="KW-0812">Transmembrane</keyword>
<evidence type="ECO:0000313" key="2">
    <source>
        <dbReference type="EMBL" id="KLU87072.1"/>
    </source>
</evidence>
<dbReference type="EnsemblFungi" id="MAPG_06077T0">
    <property type="protein sequence ID" value="MAPG_06077T0"/>
    <property type="gene ID" value="MAPG_06077"/>
</dbReference>
<dbReference type="VEuPathDB" id="FungiDB:MAPG_06077"/>
<reference evidence="2" key="3">
    <citation type="submission" date="2011-03" db="EMBL/GenBank/DDBJ databases">
        <title>Annotation of Magnaporthe poae ATCC 64411.</title>
        <authorList>
            <person name="Ma L.-J."/>
            <person name="Dead R."/>
            <person name="Young S.K."/>
            <person name="Zeng Q."/>
            <person name="Gargeya S."/>
            <person name="Fitzgerald M."/>
            <person name="Haas B."/>
            <person name="Abouelleil A."/>
            <person name="Alvarado L."/>
            <person name="Arachchi H.M."/>
            <person name="Berlin A."/>
            <person name="Brown A."/>
            <person name="Chapman S.B."/>
            <person name="Chen Z."/>
            <person name="Dunbar C."/>
            <person name="Freedman E."/>
            <person name="Gearin G."/>
            <person name="Gellesch M."/>
            <person name="Goldberg J."/>
            <person name="Griggs A."/>
            <person name="Gujja S."/>
            <person name="Heiman D."/>
            <person name="Howarth C."/>
            <person name="Larson L."/>
            <person name="Lui A."/>
            <person name="MacDonald P.J.P."/>
            <person name="Mehta T."/>
            <person name="Montmayeur A."/>
            <person name="Murphy C."/>
            <person name="Neiman D."/>
            <person name="Pearson M."/>
            <person name="Priest M."/>
            <person name="Roberts A."/>
            <person name="Saif S."/>
            <person name="Shea T."/>
            <person name="Shenoy N."/>
            <person name="Sisk P."/>
            <person name="Stolte C."/>
            <person name="Sykes S."/>
            <person name="Yandava C."/>
            <person name="Wortman J."/>
            <person name="Nusbaum C."/>
            <person name="Birren B."/>
        </authorList>
    </citation>
    <scope>NUCLEOTIDE SEQUENCE</scope>
    <source>
        <strain evidence="2">ATCC 64411</strain>
    </source>
</reference>
<keyword evidence="1" id="KW-0472">Membrane</keyword>
<dbReference type="AlphaFoldDB" id="A0A0C4E133"/>
<name>A0A0C4E133_MAGP6</name>
<evidence type="ECO:0000313" key="3">
    <source>
        <dbReference type="EnsemblFungi" id="MAPG_06077T0"/>
    </source>
</evidence>
<dbReference type="InterPro" id="IPR038213">
    <property type="entry name" value="IFI6/IFI27-like_sf"/>
</dbReference>
<dbReference type="OMA" id="MLGILMP"/>
<feature type="transmembrane region" description="Helical" evidence="1">
    <location>
        <begin position="112"/>
        <end position="133"/>
    </location>
</feature>
<evidence type="ECO:0000256" key="1">
    <source>
        <dbReference type="SAM" id="Phobius"/>
    </source>
</evidence>
<reference evidence="2" key="1">
    <citation type="submission" date="2010-05" db="EMBL/GenBank/DDBJ databases">
        <title>The Genome Sequence of Magnaporthe poae strain ATCC 64411.</title>
        <authorList>
            <consortium name="The Broad Institute Genome Sequencing Platform"/>
            <consortium name="Broad Institute Genome Sequencing Center for Infectious Disease"/>
            <person name="Ma L.-J."/>
            <person name="Dead R."/>
            <person name="Young S."/>
            <person name="Zeng Q."/>
            <person name="Koehrsen M."/>
            <person name="Alvarado L."/>
            <person name="Berlin A."/>
            <person name="Chapman S.B."/>
            <person name="Chen Z."/>
            <person name="Freedman E."/>
            <person name="Gellesch M."/>
            <person name="Goldberg J."/>
            <person name="Griggs A."/>
            <person name="Gujja S."/>
            <person name="Heilman E.R."/>
            <person name="Heiman D."/>
            <person name="Hepburn T."/>
            <person name="Howarth C."/>
            <person name="Jen D."/>
            <person name="Larson L."/>
            <person name="Mehta T."/>
            <person name="Neiman D."/>
            <person name="Pearson M."/>
            <person name="Roberts A."/>
            <person name="Saif S."/>
            <person name="Shea T."/>
            <person name="Shenoy N."/>
            <person name="Sisk P."/>
            <person name="Stolte C."/>
            <person name="Sykes S."/>
            <person name="Walk T."/>
            <person name="White J."/>
            <person name="Yandava C."/>
            <person name="Haas B."/>
            <person name="Nusbaum C."/>
            <person name="Birren B."/>
        </authorList>
    </citation>
    <scope>NUCLEOTIDE SEQUENCE</scope>
    <source>
        <strain evidence="2">ATCC 64411</strain>
    </source>
</reference>
<dbReference type="EMBL" id="ADBL01001456">
    <property type="status" value="NOT_ANNOTATED_CDS"/>
    <property type="molecule type" value="Genomic_DNA"/>
</dbReference>
<organism evidence="3 4">
    <name type="scientific">Magnaporthiopsis poae (strain ATCC 64411 / 73-15)</name>
    <name type="common">Kentucky bluegrass fungus</name>
    <name type="synonym">Magnaporthe poae</name>
    <dbReference type="NCBI Taxonomy" id="644358"/>
    <lineage>
        <taxon>Eukaryota</taxon>
        <taxon>Fungi</taxon>
        <taxon>Dikarya</taxon>
        <taxon>Ascomycota</taxon>
        <taxon>Pezizomycotina</taxon>
        <taxon>Sordariomycetes</taxon>
        <taxon>Sordariomycetidae</taxon>
        <taxon>Magnaporthales</taxon>
        <taxon>Magnaporthaceae</taxon>
        <taxon>Magnaporthiopsis</taxon>
    </lineage>
</organism>
<dbReference type="Gene3D" id="6.10.110.10">
    <property type="match status" value="1"/>
</dbReference>
<protein>
    <submittedName>
        <fullName evidence="2 3">Uncharacterized protein</fullName>
    </submittedName>
</protein>
<feature type="transmembrane region" description="Helical" evidence="1">
    <location>
        <begin position="44"/>
        <end position="73"/>
    </location>
</feature>
<dbReference type="Proteomes" id="UP000011715">
    <property type="component" value="Unassembled WGS sequence"/>
</dbReference>
<dbReference type="eggNOG" id="ENOG502SGAS">
    <property type="taxonomic scope" value="Eukaryota"/>
</dbReference>
<feature type="transmembrane region" description="Helical" evidence="1">
    <location>
        <begin position="85"/>
        <end position="106"/>
    </location>
</feature>
<accession>A0A0C4E133</accession>
<reference evidence="3" key="4">
    <citation type="journal article" date="2015" name="G3 (Bethesda)">
        <title>Genome sequences of three phytopathogenic species of the Magnaporthaceae family of fungi.</title>
        <authorList>
            <person name="Okagaki L.H."/>
            <person name="Nunes C.C."/>
            <person name="Sailsbery J."/>
            <person name="Clay B."/>
            <person name="Brown D."/>
            <person name="John T."/>
            <person name="Oh Y."/>
            <person name="Young N."/>
            <person name="Fitzgerald M."/>
            <person name="Haas B.J."/>
            <person name="Zeng Q."/>
            <person name="Young S."/>
            <person name="Adiconis X."/>
            <person name="Fan L."/>
            <person name="Levin J.Z."/>
            <person name="Mitchell T.K."/>
            <person name="Okubara P.A."/>
            <person name="Farman M.L."/>
            <person name="Kohn L.M."/>
            <person name="Birren B."/>
            <person name="Ma L.-J."/>
            <person name="Dean R.A."/>
        </authorList>
    </citation>
    <scope>NUCLEOTIDE SEQUENCE</scope>
    <source>
        <strain evidence="3">ATCC 64411 / 73-15</strain>
    </source>
</reference>
<dbReference type="OrthoDB" id="440424at2759"/>
<evidence type="ECO:0000313" key="4">
    <source>
        <dbReference type="Proteomes" id="UP000011715"/>
    </source>
</evidence>